<dbReference type="InterPro" id="IPR007712">
    <property type="entry name" value="RelE/ParE_toxin"/>
</dbReference>
<evidence type="ECO:0000313" key="3">
    <source>
        <dbReference type="Proteomes" id="UP001500151"/>
    </source>
</evidence>
<reference evidence="2 3" key="1">
    <citation type="journal article" date="2019" name="Int. J. Syst. Evol. Microbiol.">
        <title>The Global Catalogue of Microorganisms (GCM) 10K type strain sequencing project: providing services to taxonomists for standard genome sequencing and annotation.</title>
        <authorList>
            <consortium name="The Broad Institute Genomics Platform"/>
            <consortium name="The Broad Institute Genome Sequencing Center for Infectious Disease"/>
            <person name="Wu L."/>
            <person name="Ma J."/>
        </authorList>
    </citation>
    <scope>NUCLEOTIDE SEQUENCE [LARGE SCALE GENOMIC DNA]</scope>
    <source>
        <strain evidence="2 3">JCM 4524</strain>
    </source>
</reference>
<dbReference type="Gene3D" id="3.30.2310.20">
    <property type="entry name" value="RelE-like"/>
    <property type="match status" value="1"/>
</dbReference>
<accession>A0ABN3QWC9</accession>
<gene>
    <name evidence="2" type="ORF">GCM10010307_34340</name>
</gene>
<dbReference type="InterPro" id="IPR035093">
    <property type="entry name" value="RelE/ParE_toxin_dom_sf"/>
</dbReference>
<evidence type="ECO:0000256" key="1">
    <source>
        <dbReference type="ARBA" id="ARBA00022649"/>
    </source>
</evidence>
<proteinExistence type="predicted"/>
<dbReference type="EMBL" id="BAAASJ010000033">
    <property type="protein sequence ID" value="GAA2637065.1"/>
    <property type="molecule type" value="Genomic_DNA"/>
</dbReference>
<evidence type="ECO:0008006" key="4">
    <source>
        <dbReference type="Google" id="ProtNLM"/>
    </source>
</evidence>
<name>A0ABN3QWC9_9ACTN</name>
<dbReference type="SUPFAM" id="SSF143011">
    <property type="entry name" value="RelE-like"/>
    <property type="match status" value="1"/>
</dbReference>
<evidence type="ECO:0000313" key="2">
    <source>
        <dbReference type="EMBL" id="GAA2637065.1"/>
    </source>
</evidence>
<dbReference type="Proteomes" id="UP001500151">
    <property type="component" value="Unassembled WGS sequence"/>
</dbReference>
<keyword evidence="1" id="KW-1277">Toxin-antitoxin system</keyword>
<organism evidence="2 3">
    <name type="scientific">Streptomyces vastus</name>
    <dbReference type="NCBI Taxonomy" id="285451"/>
    <lineage>
        <taxon>Bacteria</taxon>
        <taxon>Bacillati</taxon>
        <taxon>Actinomycetota</taxon>
        <taxon>Actinomycetes</taxon>
        <taxon>Kitasatosporales</taxon>
        <taxon>Streptomycetaceae</taxon>
        <taxon>Streptomyces</taxon>
    </lineage>
</organism>
<sequence>MTYEIVWSDSAIDQLAALNDRYADAAMLITAAVYDLADNPRPTNASRLGNSDMYRLLLGYYRIMYGVEEKTMTVQVLTVGRSDRPR</sequence>
<dbReference type="Pfam" id="PF05016">
    <property type="entry name" value="ParE_toxin"/>
    <property type="match status" value="1"/>
</dbReference>
<dbReference type="RefSeq" id="WP_344390998.1">
    <property type="nucleotide sequence ID" value="NZ_BAAASJ010000033.1"/>
</dbReference>
<comment type="caution">
    <text evidence="2">The sequence shown here is derived from an EMBL/GenBank/DDBJ whole genome shotgun (WGS) entry which is preliminary data.</text>
</comment>
<keyword evidence="3" id="KW-1185">Reference proteome</keyword>
<protein>
    <recommendedName>
        <fullName evidence="4">Type II toxin-antitoxin system RelE/ParE family toxin</fullName>
    </recommendedName>
</protein>